<feature type="transmembrane region" description="Helical" evidence="1">
    <location>
        <begin position="171"/>
        <end position="196"/>
    </location>
</feature>
<evidence type="ECO:0000313" key="3">
    <source>
        <dbReference type="Proteomes" id="UP000826462"/>
    </source>
</evidence>
<dbReference type="Proteomes" id="UP000826462">
    <property type="component" value="Chromosome 1"/>
</dbReference>
<reference evidence="2 3" key="1">
    <citation type="submission" date="2021-07" db="EMBL/GenBank/DDBJ databases">
        <title>Paraburkholderia edwinii protects Aspergillus sp. from phenazines by acting as a toxin sponge.</title>
        <authorList>
            <person name="Dahlstrom K.M."/>
            <person name="Newman D.K."/>
        </authorList>
    </citation>
    <scope>NUCLEOTIDE SEQUENCE [LARGE SCALE GENOMIC DNA]</scope>
    <source>
        <strain evidence="2 3">Pe01</strain>
    </source>
</reference>
<keyword evidence="1" id="KW-0812">Transmembrane</keyword>
<feature type="transmembrane region" description="Helical" evidence="1">
    <location>
        <begin position="80"/>
        <end position="101"/>
    </location>
</feature>
<keyword evidence="1" id="KW-0472">Membrane</keyword>
<dbReference type="EMBL" id="CP080095">
    <property type="protein sequence ID" value="QYD69048.1"/>
    <property type="molecule type" value="Genomic_DNA"/>
</dbReference>
<feature type="transmembrane region" description="Helical" evidence="1">
    <location>
        <begin position="58"/>
        <end position="74"/>
    </location>
</feature>
<accession>A0ABX8UJ69</accession>
<gene>
    <name evidence="2" type="ORF">KZJ38_01205</name>
</gene>
<sequence length="247" mass="26766">MNDLFSLKGLITVSVSSFISIKTLLLNVKISRDINIKGTGNIVIVNEALATTQRSFKLLWQVLVLVIALSYPLPGVQYNSVLQILAMIGTPLAVISLVVTLRSYGLYRLSDAFYVIAVGFACWLAYCGSPYFANTAANASQIYPVARSSLWMYGVPAAGQLSNWISVAFSLATHVLSVVGFAALLLSLLYLAFAYLTARNFDDSVRFSLRYGVMAVIGFLAACDGLTALAFHDLPYLGHLITTALPF</sequence>
<evidence type="ECO:0000256" key="1">
    <source>
        <dbReference type="SAM" id="Phobius"/>
    </source>
</evidence>
<keyword evidence="1" id="KW-1133">Transmembrane helix</keyword>
<evidence type="ECO:0000313" key="2">
    <source>
        <dbReference type="EMBL" id="QYD69048.1"/>
    </source>
</evidence>
<dbReference type="RefSeq" id="WP_219798423.1">
    <property type="nucleotide sequence ID" value="NZ_CP080095.1"/>
</dbReference>
<protein>
    <submittedName>
        <fullName evidence="2">Uncharacterized protein</fullName>
    </submittedName>
</protein>
<keyword evidence="3" id="KW-1185">Reference proteome</keyword>
<organism evidence="2 3">
    <name type="scientific">Paraburkholderia edwinii</name>
    <dbReference type="NCBI Taxonomy" id="2861782"/>
    <lineage>
        <taxon>Bacteria</taxon>
        <taxon>Pseudomonadati</taxon>
        <taxon>Pseudomonadota</taxon>
        <taxon>Betaproteobacteria</taxon>
        <taxon>Burkholderiales</taxon>
        <taxon>Burkholderiaceae</taxon>
        <taxon>Paraburkholderia</taxon>
    </lineage>
</organism>
<proteinExistence type="predicted"/>
<feature type="transmembrane region" description="Helical" evidence="1">
    <location>
        <begin position="6"/>
        <end position="28"/>
    </location>
</feature>
<feature type="transmembrane region" description="Helical" evidence="1">
    <location>
        <begin position="208"/>
        <end position="231"/>
    </location>
</feature>
<name>A0ABX8UJ69_9BURK</name>
<feature type="transmembrane region" description="Helical" evidence="1">
    <location>
        <begin position="113"/>
        <end position="133"/>
    </location>
</feature>